<gene>
    <name evidence="1" type="ORF">B0H17DRAFT_1202090</name>
</gene>
<accession>A0AAD7DEL0</accession>
<sequence>MAEGHFPHQHFVYTLLQPDVINNVFASDYMYWTCCLSPTMLQKMLESSLCFGVYIASDDPVSMTVKS</sequence>
<dbReference type="AlphaFoldDB" id="A0AAD7DEL0"/>
<dbReference type="Proteomes" id="UP001221757">
    <property type="component" value="Unassembled WGS sequence"/>
</dbReference>
<evidence type="ECO:0000313" key="1">
    <source>
        <dbReference type="EMBL" id="KAJ7689847.1"/>
    </source>
</evidence>
<evidence type="ECO:0000313" key="2">
    <source>
        <dbReference type="Proteomes" id="UP001221757"/>
    </source>
</evidence>
<keyword evidence="2" id="KW-1185">Reference proteome</keyword>
<organism evidence="1 2">
    <name type="scientific">Mycena rosella</name>
    <name type="common">Pink bonnet</name>
    <name type="synonym">Agaricus rosellus</name>
    <dbReference type="NCBI Taxonomy" id="1033263"/>
    <lineage>
        <taxon>Eukaryota</taxon>
        <taxon>Fungi</taxon>
        <taxon>Dikarya</taxon>
        <taxon>Basidiomycota</taxon>
        <taxon>Agaricomycotina</taxon>
        <taxon>Agaricomycetes</taxon>
        <taxon>Agaricomycetidae</taxon>
        <taxon>Agaricales</taxon>
        <taxon>Marasmiineae</taxon>
        <taxon>Mycenaceae</taxon>
        <taxon>Mycena</taxon>
    </lineage>
</organism>
<dbReference type="Gene3D" id="3.40.630.30">
    <property type="match status" value="1"/>
</dbReference>
<name>A0AAD7DEL0_MYCRO</name>
<dbReference type="EMBL" id="JARKIE010000069">
    <property type="protein sequence ID" value="KAJ7689847.1"/>
    <property type="molecule type" value="Genomic_DNA"/>
</dbReference>
<proteinExistence type="predicted"/>
<protein>
    <submittedName>
        <fullName evidence="1">Uncharacterized protein</fullName>
    </submittedName>
</protein>
<comment type="caution">
    <text evidence="1">The sequence shown here is derived from an EMBL/GenBank/DDBJ whole genome shotgun (WGS) entry which is preliminary data.</text>
</comment>
<reference evidence="1" key="1">
    <citation type="submission" date="2023-03" db="EMBL/GenBank/DDBJ databases">
        <title>Massive genome expansion in bonnet fungi (Mycena s.s.) driven by repeated elements and novel gene families across ecological guilds.</title>
        <authorList>
            <consortium name="Lawrence Berkeley National Laboratory"/>
            <person name="Harder C.B."/>
            <person name="Miyauchi S."/>
            <person name="Viragh M."/>
            <person name="Kuo A."/>
            <person name="Thoen E."/>
            <person name="Andreopoulos B."/>
            <person name="Lu D."/>
            <person name="Skrede I."/>
            <person name="Drula E."/>
            <person name="Henrissat B."/>
            <person name="Morin E."/>
            <person name="Kohler A."/>
            <person name="Barry K."/>
            <person name="LaButti K."/>
            <person name="Morin E."/>
            <person name="Salamov A."/>
            <person name="Lipzen A."/>
            <person name="Mereny Z."/>
            <person name="Hegedus B."/>
            <person name="Baldrian P."/>
            <person name="Stursova M."/>
            <person name="Weitz H."/>
            <person name="Taylor A."/>
            <person name="Grigoriev I.V."/>
            <person name="Nagy L.G."/>
            <person name="Martin F."/>
            <person name="Kauserud H."/>
        </authorList>
    </citation>
    <scope>NUCLEOTIDE SEQUENCE</scope>
    <source>
        <strain evidence="1">CBHHK067</strain>
    </source>
</reference>